<protein>
    <submittedName>
        <fullName evidence="1">Uncharacterized protein</fullName>
    </submittedName>
</protein>
<evidence type="ECO:0000313" key="1">
    <source>
        <dbReference type="EMBL" id="QBQ72191.1"/>
    </source>
</evidence>
<organism evidence="1 2">
    <name type="scientific">Serratia phage Parlo</name>
    <dbReference type="NCBI Taxonomy" id="2557554"/>
    <lineage>
        <taxon>Viruses</taxon>
        <taxon>Duplodnaviria</taxon>
        <taxon>Heunggongvirae</taxon>
        <taxon>Uroviricota</taxon>
        <taxon>Caudoviricetes</taxon>
        <taxon>Parlovirus</taxon>
        <taxon>Parlovirus parlo</taxon>
    </lineage>
</organism>
<reference evidence="2" key="1">
    <citation type="submission" date="2019-03" db="EMBL/GenBank/DDBJ databases">
        <authorList>
            <person name="Bockoven R."/>
            <person name="Gutierrez J."/>
            <person name="Newkirk H."/>
            <person name="Liu M."/>
            <person name="Ramsey J."/>
            <person name="Cahill J."/>
        </authorList>
    </citation>
    <scope>NUCLEOTIDE SEQUENCE [LARGE SCALE GENOMIC DNA]</scope>
</reference>
<sequence>MFGLFFLLCLSGEPECYRFEGYVYPDEINCNLDIEDRHLVRSDHACLPVDAVARFPQ</sequence>
<dbReference type="Proteomes" id="UP000307326">
    <property type="component" value="Segment"/>
</dbReference>
<accession>A0A482MFK2</accession>
<proteinExistence type="predicted"/>
<dbReference type="EMBL" id="MK618715">
    <property type="protein sequence ID" value="QBQ72191.1"/>
    <property type="molecule type" value="Genomic_DNA"/>
</dbReference>
<evidence type="ECO:0000313" key="2">
    <source>
        <dbReference type="Proteomes" id="UP000307326"/>
    </source>
</evidence>
<gene>
    <name evidence="1" type="ORF">CPT_Parlo_042</name>
</gene>
<name>A0A482MFK2_9CAUD</name>
<keyword evidence="2" id="KW-1185">Reference proteome</keyword>